<name>A0A3E2DEP3_9ACTN</name>
<reference evidence="2 3" key="1">
    <citation type="submission" date="2017-07" db="EMBL/GenBank/DDBJ databases">
        <authorList>
            <person name="Sun Z.S."/>
            <person name="Albrecht U."/>
            <person name="Echele G."/>
            <person name="Lee C.C."/>
        </authorList>
    </citation>
    <scope>NUCLEOTIDE SEQUENCE [LARGE SCALE GENOMIC DNA]</scope>
    <source>
        <strain evidence="2 3">P16-029</strain>
    </source>
</reference>
<evidence type="ECO:0000313" key="3">
    <source>
        <dbReference type="Proteomes" id="UP000259211"/>
    </source>
</evidence>
<dbReference type="AlphaFoldDB" id="A0A3E2DEP3"/>
<feature type="domain" description="DUF58" evidence="1">
    <location>
        <begin position="56"/>
        <end position="231"/>
    </location>
</feature>
<organism evidence="2 3">
    <name type="scientific">Cutibacterium avidum</name>
    <dbReference type="NCBI Taxonomy" id="33010"/>
    <lineage>
        <taxon>Bacteria</taxon>
        <taxon>Bacillati</taxon>
        <taxon>Actinomycetota</taxon>
        <taxon>Actinomycetes</taxon>
        <taxon>Propionibacteriales</taxon>
        <taxon>Propionibacteriaceae</taxon>
        <taxon>Cutibacterium</taxon>
    </lineage>
</organism>
<gene>
    <name evidence="2" type="ORF">CHT91_07495</name>
</gene>
<dbReference type="Proteomes" id="UP000259211">
    <property type="component" value="Unassembled WGS sequence"/>
</dbReference>
<accession>A0A3E2DEP3</accession>
<sequence>MTVTTRTSASVLSSRERALIQAVRSRVPLMLRRRVESLLDGDHDSVHVGRSIDFNDLRAYAPGDDVKDVDWKATARCGELLIRRHVAQRQATLMVGVCGTPTMRGWCDMDVTKAHLAAVVTAIMAQIAMDHGDRVAMVCARPDRTSSWRPTVRMPQVERMLHEIISLEGASGSPGPHVVETVLGTATNAMRRPGLLLLIREDEEFTSAQANALSRATVRHDVIVVTLTDMLATDSRLAGRTIMAADGGPSVMQEVLDDRRLREAAASAQIDLAQRSDAMLDDLGIAHARAQTVSEAPEALALALSRRGRRP</sequence>
<dbReference type="PANTHER" id="PTHR33608:SF12">
    <property type="entry name" value="DUF58 DOMAIN-CONTAINING PROTEIN"/>
    <property type="match status" value="1"/>
</dbReference>
<protein>
    <submittedName>
        <fullName evidence="2">DUF58 domain-containing protein</fullName>
    </submittedName>
</protein>
<dbReference type="Pfam" id="PF01882">
    <property type="entry name" value="DUF58"/>
    <property type="match status" value="1"/>
</dbReference>
<proteinExistence type="predicted"/>
<dbReference type="InterPro" id="IPR002881">
    <property type="entry name" value="DUF58"/>
</dbReference>
<comment type="caution">
    <text evidence="2">The sequence shown here is derived from an EMBL/GenBank/DDBJ whole genome shotgun (WGS) entry which is preliminary data.</text>
</comment>
<evidence type="ECO:0000259" key="1">
    <source>
        <dbReference type="Pfam" id="PF01882"/>
    </source>
</evidence>
<dbReference type="PANTHER" id="PTHR33608">
    <property type="entry name" value="BLL2464 PROTEIN"/>
    <property type="match status" value="1"/>
</dbReference>
<evidence type="ECO:0000313" key="2">
    <source>
        <dbReference type="EMBL" id="RFT43869.1"/>
    </source>
</evidence>
<dbReference type="EMBL" id="NOWI01000006">
    <property type="protein sequence ID" value="RFT43869.1"/>
    <property type="molecule type" value="Genomic_DNA"/>
</dbReference>